<organism evidence="2 3">
    <name type="scientific">Guyparkeria halophila</name>
    <dbReference type="NCBI Taxonomy" id="47960"/>
    <lineage>
        <taxon>Bacteria</taxon>
        <taxon>Pseudomonadati</taxon>
        <taxon>Pseudomonadota</taxon>
        <taxon>Gammaproteobacteria</taxon>
        <taxon>Chromatiales</taxon>
        <taxon>Thioalkalibacteraceae</taxon>
        <taxon>Guyparkeria</taxon>
    </lineage>
</organism>
<dbReference type="EMBL" id="CP046415">
    <property type="protein sequence ID" value="QGT78045.1"/>
    <property type="molecule type" value="Genomic_DNA"/>
</dbReference>
<feature type="compositionally biased region" description="Polar residues" evidence="1">
    <location>
        <begin position="8"/>
        <end position="17"/>
    </location>
</feature>
<feature type="compositionally biased region" description="Basic and acidic residues" evidence="1">
    <location>
        <begin position="64"/>
        <end position="79"/>
    </location>
</feature>
<gene>
    <name evidence="2" type="ORF">GM160_03575</name>
</gene>
<dbReference type="Proteomes" id="UP000427716">
    <property type="component" value="Chromosome"/>
</dbReference>
<dbReference type="KEGG" id="ghl:GM160_03575"/>
<protein>
    <recommendedName>
        <fullName evidence="4">Flagellar protein FlaG</fullName>
    </recommendedName>
</protein>
<dbReference type="Pfam" id="PF03646">
    <property type="entry name" value="FlaG"/>
    <property type="match status" value="1"/>
</dbReference>
<dbReference type="Gene3D" id="3.30.160.170">
    <property type="entry name" value="FlaG-like"/>
    <property type="match status" value="1"/>
</dbReference>
<evidence type="ECO:0000313" key="3">
    <source>
        <dbReference type="Proteomes" id="UP000427716"/>
    </source>
</evidence>
<dbReference type="AlphaFoldDB" id="A0A6I6D1A6"/>
<sequence>MLEDEPMSSINQISMTGIPSAMSGPDAFLSSERAKSTPMESKAPTAAPSELPKPSSDPSPVEVARTKRADTQAEGERDKLREAIEAIQEKLKPGPRALDFSVNDKLGDVVVKVVDPSNKQVIREIPPEEIIAMRERLREFSELNLSDVLPAGSLLSDIS</sequence>
<dbReference type="PANTHER" id="PTHR37166:SF1">
    <property type="entry name" value="PROTEIN FLAG"/>
    <property type="match status" value="1"/>
</dbReference>
<dbReference type="SUPFAM" id="SSF160214">
    <property type="entry name" value="FlaG-like"/>
    <property type="match status" value="1"/>
</dbReference>
<proteinExistence type="predicted"/>
<evidence type="ECO:0008006" key="4">
    <source>
        <dbReference type="Google" id="ProtNLM"/>
    </source>
</evidence>
<evidence type="ECO:0000256" key="1">
    <source>
        <dbReference type="SAM" id="MobiDB-lite"/>
    </source>
</evidence>
<accession>A0A6I6D1A6</accession>
<name>A0A6I6D1A6_9GAMM</name>
<keyword evidence="3" id="KW-1185">Reference proteome</keyword>
<evidence type="ECO:0000313" key="2">
    <source>
        <dbReference type="EMBL" id="QGT78045.1"/>
    </source>
</evidence>
<dbReference type="InterPro" id="IPR035924">
    <property type="entry name" value="FlaG-like_sf"/>
</dbReference>
<feature type="region of interest" description="Disordered" evidence="1">
    <location>
        <begin position="1"/>
        <end position="79"/>
    </location>
</feature>
<dbReference type="PANTHER" id="PTHR37166">
    <property type="entry name" value="PROTEIN FLAG"/>
    <property type="match status" value="1"/>
</dbReference>
<dbReference type="InterPro" id="IPR005186">
    <property type="entry name" value="FlaG"/>
</dbReference>
<reference evidence="2 3" key="1">
    <citation type="submission" date="2019-11" db="EMBL/GenBank/DDBJ databases">
        <authorList>
            <person name="Zhang J."/>
            <person name="Sun C."/>
        </authorList>
    </citation>
    <scope>NUCLEOTIDE SEQUENCE [LARGE SCALE GENOMIC DNA]</scope>
    <source>
        <strain evidence="3">sp2</strain>
    </source>
</reference>